<evidence type="ECO:0000256" key="1">
    <source>
        <dbReference type="ARBA" id="ARBA00010641"/>
    </source>
</evidence>
<dbReference type="EMBL" id="VOXD01000002">
    <property type="protein sequence ID" value="TXF91388.1"/>
    <property type="molecule type" value="Genomic_DNA"/>
</dbReference>
<keyword evidence="9" id="KW-1185">Reference proteome</keyword>
<comment type="caution">
    <text evidence="8">The sequence shown here is derived from an EMBL/GenBank/DDBJ whole genome shotgun (WGS) entry which is preliminary data.</text>
</comment>
<dbReference type="Gene3D" id="1.10.10.10">
    <property type="entry name" value="Winged helix-like DNA-binding domain superfamily/Winged helix DNA-binding domain"/>
    <property type="match status" value="1"/>
</dbReference>
<comment type="similarity">
    <text evidence="1">Belongs to the sigma-70 factor family. ECF subfamily.</text>
</comment>
<dbReference type="PANTHER" id="PTHR43133">
    <property type="entry name" value="RNA POLYMERASE ECF-TYPE SIGMA FACTO"/>
    <property type="match status" value="1"/>
</dbReference>
<dbReference type="GO" id="GO:0003677">
    <property type="term" value="F:DNA binding"/>
    <property type="evidence" value="ECO:0007669"/>
    <property type="project" value="UniProtKB-KW"/>
</dbReference>
<dbReference type="Proteomes" id="UP000321907">
    <property type="component" value="Unassembled WGS sequence"/>
</dbReference>
<reference evidence="8 9" key="1">
    <citation type="submission" date="2019-08" db="EMBL/GenBank/DDBJ databases">
        <title>Lewinella sp. strain SSH13 Genome sequencing and assembly.</title>
        <authorList>
            <person name="Kim I."/>
        </authorList>
    </citation>
    <scope>NUCLEOTIDE SEQUENCE [LARGE SCALE GENOMIC DNA]</scope>
    <source>
        <strain evidence="8 9">SSH13</strain>
    </source>
</reference>
<keyword evidence="5" id="KW-0804">Transcription</keyword>
<dbReference type="PANTHER" id="PTHR43133:SF8">
    <property type="entry name" value="RNA POLYMERASE SIGMA FACTOR HI_1459-RELATED"/>
    <property type="match status" value="1"/>
</dbReference>
<dbReference type="OrthoDB" id="9803470at2"/>
<protein>
    <submittedName>
        <fullName evidence="8">Sigma-70 family RNA polymerase sigma factor</fullName>
    </submittedName>
</protein>
<dbReference type="InterPro" id="IPR039425">
    <property type="entry name" value="RNA_pol_sigma-70-like"/>
</dbReference>
<feature type="domain" description="RNA polymerase sigma factor 70 region 4 type 2" evidence="7">
    <location>
        <begin position="119"/>
        <end position="171"/>
    </location>
</feature>
<dbReference type="GO" id="GO:0006352">
    <property type="term" value="P:DNA-templated transcription initiation"/>
    <property type="evidence" value="ECO:0007669"/>
    <property type="project" value="InterPro"/>
</dbReference>
<feature type="domain" description="RNA polymerase sigma-70 region 2" evidence="6">
    <location>
        <begin position="15"/>
        <end position="81"/>
    </location>
</feature>
<evidence type="ECO:0000256" key="3">
    <source>
        <dbReference type="ARBA" id="ARBA00023082"/>
    </source>
</evidence>
<organism evidence="8 9">
    <name type="scientific">Neolewinella aurantiaca</name>
    <dbReference type="NCBI Taxonomy" id="2602767"/>
    <lineage>
        <taxon>Bacteria</taxon>
        <taxon>Pseudomonadati</taxon>
        <taxon>Bacteroidota</taxon>
        <taxon>Saprospiria</taxon>
        <taxon>Saprospirales</taxon>
        <taxon>Lewinellaceae</taxon>
        <taxon>Neolewinella</taxon>
    </lineage>
</organism>
<keyword evidence="4" id="KW-0238">DNA-binding</keyword>
<keyword evidence="3" id="KW-0731">Sigma factor</keyword>
<dbReference type="SUPFAM" id="SSF88946">
    <property type="entry name" value="Sigma2 domain of RNA polymerase sigma factors"/>
    <property type="match status" value="1"/>
</dbReference>
<dbReference type="GO" id="GO:0016987">
    <property type="term" value="F:sigma factor activity"/>
    <property type="evidence" value="ECO:0007669"/>
    <property type="project" value="UniProtKB-KW"/>
</dbReference>
<dbReference type="InterPro" id="IPR013325">
    <property type="entry name" value="RNA_pol_sigma_r2"/>
</dbReference>
<dbReference type="NCBIfam" id="TIGR02937">
    <property type="entry name" value="sigma70-ECF"/>
    <property type="match status" value="1"/>
</dbReference>
<evidence type="ECO:0000256" key="4">
    <source>
        <dbReference type="ARBA" id="ARBA00023125"/>
    </source>
</evidence>
<dbReference type="Pfam" id="PF08281">
    <property type="entry name" value="Sigma70_r4_2"/>
    <property type="match status" value="1"/>
</dbReference>
<dbReference type="RefSeq" id="WP_147928928.1">
    <property type="nucleotide sequence ID" value="NZ_VOXD01000002.1"/>
</dbReference>
<evidence type="ECO:0000256" key="5">
    <source>
        <dbReference type="ARBA" id="ARBA00023163"/>
    </source>
</evidence>
<dbReference type="InterPro" id="IPR036388">
    <property type="entry name" value="WH-like_DNA-bd_sf"/>
</dbReference>
<dbReference type="InterPro" id="IPR007627">
    <property type="entry name" value="RNA_pol_sigma70_r2"/>
</dbReference>
<evidence type="ECO:0000313" key="9">
    <source>
        <dbReference type="Proteomes" id="UP000321907"/>
    </source>
</evidence>
<name>A0A5C7FXA6_9BACT</name>
<evidence type="ECO:0000313" key="8">
    <source>
        <dbReference type="EMBL" id="TXF91388.1"/>
    </source>
</evidence>
<evidence type="ECO:0000256" key="2">
    <source>
        <dbReference type="ARBA" id="ARBA00023015"/>
    </source>
</evidence>
<evidence type="ECO:0000259" key="6">
    <source>
        <dbReference type="Pfam" id="PF04542"/>
    </source>
</evidence>
<dbReference type="Gene3D" id="1.10.1740.10">
    <property type="match status" value="1"/>
</dbReference>
<evidence type="ECO:0000259" key="7">
    <source>
        <dbReference type="Pfam" id="PF08281"/>
    </source>
</evidence>
<dbReference type="Pfam" id="PF04542">
    <property type="entry name" value="Sigma70_r2"/>
    <property type="match status" value="1"/>
</dbReference>
<gene>
    <name evidence="8" type="ORF">FUA23_01445</name>
</gene>
<proteinExistence type="inferred from homology"/>
<accession>A0A5C7FXA6</accession>
<sequence length="193" mass="22336">MALDNRERIFKLEMQEHYQIVYNFLYRMCGNGADAADLTQETFVRAYVKIDQYESGTNARAWLFRLAKNLFINDYRKKSRRGERELDERVAYNQRDETHSMAGFTDLRIAGAMESDFSDEIVKAMALLKDNNRAIIIMADLYDFSEKEIAKAMDLKLNTVKSTIRRARLALIKCLSAYAEDTYGIVNTRNLGA</sequence>
<dbReference type="InterPro" id="IPR013249">
    <property type="entry name" value="RNA_pol_sigma70_r4_t2"/>
</dbReference>
<dbReference type="SUPFAM" id="SSF88659">
    <property type="entry name" value="Sigma3 and sigma4 domains of RNA polymerase sigma factors"/>
    <property type="match status" value="1"/>
</dbReference>
<dbReference type="InterPro" id="IPR014284">
    <property type="entry name" value="RNA_pol_sigma-70_dom"/>
</dbReference>
<dbReference type="InterPro" id="IPR013324">
    <property type="entry name" value="RNA_pol_sigma_r3/r4-like"/>
</dbReference>
<dbReference type="AlphaFoldDB" id="A0A5C7FXA6"/>
<keyword evidence="2" id="KW-0805">Transcription regulation</keyword>
<dbReference type="CDD" id="cd06171">
    <property type="entry name" value="Sigma70_r4"/>
    <property type="match status" value="1"/>
</dbReference>